<dbReference type="PROSITE" id="PS50022">
    <property type="entry name" value="FA58C_3"/>
    <property type="match status" value="1"/>
</dbReference>
<dbReference type="SUPFAM" id="SSF49785">
    <property type="entry name" value="Galactose-binding domain-like"/>
    <property type="match status" value="2"/>
</dbReference>
<sequence length="1347" mass="147585">MKPRWRTPAAAGLLTLTVLSGRMLTLTTPASAAPEILPAQSQDQLGLPVFTGGDPVPDEPVSYDPRRMMRAIYDKEKGGDSYWIDRMLARKGDDPAGPWLMSRGRAAFMKEHDPAVIGFGGSLAYWESIDNRDAYAVDLGTALRENVAERLQMPSHWEGVYTGDGLSVVVRKFITHENVLVTTLEITNTGAAQRSVPVTVTSPYAKTADGDRELTGVVTAKNRLTTIFPRLSGDGLKVDGAALKGTLTIAPGKTVRTKVQLGLVTEELPGSREEYDGYKGRSPEKALTRQLKDYNAWWADNVPYMDVPDENIKKFVYYRWWLMRFNFLDADIPGNDFQFPTSVEGALGYNNAIVLTVPMFIQDLKYLRDPIYSYGPWVSAGEVSKNSKYTDNPGDPENWSNSYTQYISASALESYRLHGGQPGILRNLARYAEKDVYGQLNAYDSNKNGVIEYDWEAMTGNDADAVSFHYYGGANERAEGAYVYANAMAAAKAYELIGDSAKAAEMRGVADKVKNGVLTLLWDDKDKVFKHRDLRTGNLIPWKESNNYIPFATGLVPADEPKYREALRLWTDPAEYPIFPFYTANQKDKAEAAAQGKPGSNNFSQINSTRDFSLFSKALHEYSSPYITPEMYKQLLYWNAWAQFVGGDTRWPDANEFWANWNPQTKSIDYRSWIHHTILGSSNWTVIEDVMGLRPRDDAKVELWPVDIGWDHFTVNDIDYRGHDLTIVWDKPDGDVKYRGVPEGYSIFIDGKRKVTLAGLAHAVWDPATGRVEGGQVLHSEAAHQLKAPTEVKLKGDRIEDLFAKAGVSLDGDAPNLVRSATASYGDPAGAVDGFTINEPYWGSKGSGKASDWLEVDLGSARPVDDVRLYFSNDRKPGGYSEPALYTIQYLDGSEWKDVPGQAKSPVYPRANLNEVRFPSISTAKLRVVVTHRPGYATGLKEVQAFSSGGRAPSAENRAPYALVVRDESVNRPGQVRLNAVVKDDGLPSGQLTAAWDLVDGPGEAFFSDPSGATGTTVSFTKAGTYRVRLTAADGALTTRTTVTVTATEQAEDVNIAANATPTASYTSPWEKVSAVNDGIDPPRSNDAVNPRWGTWPQQGTQWVQLEWPAPVKVNKSDVYFFDDGGGVRVPASWKIQYWDGAAFKDIQADYPVAADKYNTVSFDPVTTTRLRVVLESGQGSVGLLEWKTYAVRPDGVRPVHVPTLVNTLPELPASVETTYADGGRGTAKVTWQPVTLDQVKTGGSSFTVAGLAEGVRDAVHATVYVRTTDAVTVTSIAEESVTTRAGTAPSLPGTVVATYNDGSKDSRVKVTWDAVDPARYAAPGTFTVTGHVAGSTVEAKAVVTVT</sequence>
<dbReference type="InterPro" id="IPR054491">
    <property type="entry name" value="MGH1-like_GH"/>
</dbReference>
<feature type="domain" description="F5/8 type C" evidence="2">
    <location>
        <begin position="803"/>
        <end position="948"/>
    </location>
</feature>
<keyword evidence="5" id="KW-1185">Reference proteome</keyword>
<evidence type="ECO:0000313" key="4">
    <source>
        <dbReference type="EMBL" id="GIH60444.1"/>
    </source>
</evidence>
<name>A0ABQ4GGD7_9ACTN</name>
<feature type="signal peptide" evidence="1">
    <location>
        <begin position="1"/>
        <end position="32"/>
    </location>
</feature>
<evidence type="ECO:0000256" key="1">
    <source>
        <dbReference type="SAM" id="SignalP"/>
    </source>
</evidence>
<dbReference type="InterPro" id="IPR008928">
    <property type="entry name" value="6-hairpin_glycosidase_sf"/>
</dbReference>
<dbReference type="InterPro" id="IPR022409">
    <property type="entry name" value="PKD/Chitinase_dom"/>
</dbReference>
<gene>
    <name evidence="4" type="ORF">Msi02_12610</name>
</gene>
<organism evidence="4 5">
    <name type="scientific">Microbispora siamensis</name>
    <dbReference type="NCBI Taxonomy" id="564413"/>
    <lineage>
        <taxon>Bacteria</taxon>
        <taxon>Bacillati</taxon>
        <taxon>Actinomycetota</taxon>
        <taxon>Actinomycetes</taxon>
        <taxon>Streptosporangiales</taxon>
        <taxon>Streptosporangiaceae</taxon>
        <taxon>Microbispora</taxon>
    </lineage>
</organism>
<evidence type="ECO:0000259" key="3">
    <source>
        <dbReference type="PROSITE" id="PS50093"/>
    </source>
</evidence>
<dbReference type="Pfam" id="PF00801">
    <property type="entry name" value="PKD"/>
    <property type="match status" value="1"/>
</dbReference>
<dbReference type="InterPro" id="IPR000601">
    <property type="entry name" value="PKD_dom"/>
</dbReference>
<dbReference type="InterPro" id="IPR013783">
    <property type="entry name" value="Ig-like_fold"/>
</dbReference>
<dbReference type="InterPro" id="IPR012341">
    <property type="entry name" value="6hp_glycosidase-like_sf"/>
</dbReference>
<dbReference type="Proteomes" id="UP000660454">
    <property type="component" value="Unassembled WGS sequence"/>
</dbReference>
<feature type="domain" description="PKD" evidence="3">
    <location>
        <begin position="996"/>
        <end position="1054"/>
    </location>
</feature>
<dbReference type="PROSITE" id="PS50093">
    <property type="entry name" value="PKD"/>
    <property type="match status" value="1"/>
</dbReference>
<dbReference type="Gene3D" id="2.60.120.260">
    <property type="entry name" value="Galactose-binding domain-like"/>
    <property type="match status" value="2"/>
</dbReference>
<dbReference type="Gene3D" id="2.60.40.10">
    <property type="entry name" value="Immunoglobulins"/>
    <property type="match status" value="1"/>
</dbReference>
<dbReference type="Gene3D" id="1.50.10.10">
    <property type="match status" value="1"/>
</dbReference>
<dbReference type="Pfam" id="PF00754">
    <property type="entry name" value="F5_F8_type_C"/>
    <property type="match status" value="2"/>
</dbReference>
<dbReference type="SUPFAM" id="SSF48208">
    <property type="entry name" value="Six-hairpin glycosidases"/>
    <property type="match status" value="1"/>
</dbReference>
<dbReference type="EMBL" id="BOOF01000004">
    <property type="protein sequence ID" value="GIH60444.1"/>
    <property type="molecule type" value="Genomic_DNA"/>
</dbReference>
<dbReference type="SUPFAM" id="SSF49299">
    <property type="entry name" value="PKD domain"/>
    <property type="match status" value="1"/>
</dbReference>
<dbReference type="InterPro" id="IPR035986">
    <property type="entry name" value="PKD_dom_sf"/>
</dbReference>
<accession>A0ABQ4GGD7</accession>
<evidence type="ECO:0000313" key="5">
    <source>
        <dbReference type="Proteomes" id="UP000660454"/>
    </source>
</evidence>
<evidence type="ECO:0000259" key="2">
    <source>
        <dbReference type="PROSITE" id="PS50022"/>
    </source>
</evidence>
<comment type="caution">
    <text evidence="4">The sequence shown here is derived from an EMBL/GenBank/DDBJ whole genome shotgun (WGS) entry which is preliminary data.</text>
</comment>
<reference evidence="4 5" key="1">
    <citation type="submission" date="2021-01" db="EMBL/GenBank/DDBJ databases">
        <title>Whole genome shotgun sequence of Microbispora siamensis NBRC 104113.</title>
        <authorList>
            <person name="Komaki H."/>
            <person name="Tamura T."/>
        </authorList>
    </citation>
    <scope>NUCLEOTIDE SEQUENCE [LARGE SCALE GENOMIC DNA]</scope>
    <source>
        <strain evidence="4 5">NBRC 104113</strain>
    </source>
</reference>
<keyword evidence="1" id="KW-0732">Signal</keyword>
<dbReference type="InterPro" id="IPR011081">
    <property type="entry name" value="Big_4"/>
</dbReference>
<dbReference type="Pfam" id="PF22422">
    <property type="entry name" value="MGH1-like_GH"/>
    <property type="match status" value="1"/>
</dbReference>
<proteinExistence type="predicted"/>
<dbReference type="Pfam" id="PF07532">
    <property type="entry name" value="Big_4"/>
    <property type="match status" value="2"/>
</dbReference>
<dbReference type="CDD" id="cd00146">
    <property type="entry name" value="PKD"/>
    <property type="match status" value="1"/>
</dbReference>
<protein>
    <submittedName>
        <fullName evidence="4">Carbohydrate-binding protein</fullName>
    </submittedName>
</protein>
<dbReference type="SMART" id="SM00089">
    <property type="entry name" value="PKD"/>
    <property type="match status" value="1"/>
</dbReference>
<feature type="chain" id="PRO_5047322666" evidence="1">
    <location>
        <begin position="33"/>
        <end position="1347"/>
    </location>
</feature>
<dbReference type="InterPro" id="IPR008979">
    <property type="entry name" value="Galactose-bd-like_sf"/>
</dbReference>
<dbReference type="InterPro" id="IPR000421">
    <property type="entry name" value="FA58C"/>
</dbReference>